<protein>
    <submittedName>
        <fullName evidence="1">Uncharacterized protein</fullName>
    </submittedName>
</protein>
<evidence type="ECO:0000313" key="2">
    <source>
        <dbReference type="Proteomes" id="UP000282378"/>
    </source>
</evidence>
<comment type="caution">
    <text evidence="1">The sequence shown here is derived from an EMBL/GenBank/DDBJ whole genome shotgun (WGS) entry which is preliminary data.</text>
</comment>
<proteinExistence type="predicted"/>
<organism evidence="1 2">
    <name type="scientific">Pseudomonas syringae pv. maculicola</name>
    <dbReference type="NCBI Taxonomy" id="59511"/>
    <lineage>
        <taxon>Bacteria</taxon>
        <taxon>Pseudomonadati</taxon>
        <taxon>Pseudomonadota</taxon>
        <taxon>Gammaproteobacteria</taxon>
        <taxon>Pseudomonadales</taxon>
        <taxon>Pseudomonadaceae</taxon>
        <taxon>Pseudomonas</taxon>
    </lineage>
</organism>
<dbReference type="EMBL" id="RBNL01001047">
    <property type="protein sequence ID" value="RML93845.1"/>
    <property type="molecule type" value="Genomic_DNA"/>
</dbReference>
<sequence>MFAVAQTGQMEEVLGLHDGRGKHFVGGQDADAAQKSGVLDRHNLYSYMGKWSSNGWIVLFFVRRVQPPHVSFARSDSMMALC</sequence>
<accession>A0A3M3A166</accession>
<reference evidence="1 2" key="1">
    <citation type="submission" date="2018-08" db="EMBL/GenBank/DDBJ databases">
        <title>Recombination of ecologically and evolutionarily significant loci maintains genetic cohesion in the Pseudomonas syringae species complex.</title>
        <authorList>
            <person name="Dillon M."/>
            <person name="Thakur S."/>
            <person name="Almeida R.N.D."/>
            <person name="Weir B.S."/>
            <person name="Guttman D.S."/>
        </authorList>
    </citation>
    <scope>NUCLEOTIDE SEQUENCE [LARGE SCALE GENOMIC DNA]</scope>
    <source>
        <strain evidence="1 2">88_10</strain>
    </source>
</reference>
<dbReference type="Proteomes" id="UP000282378">
    <property type="component" value="Unassembled WGS sequence"/>
</dbReference>
<dbReference type="AlphaFoldDB" id="A0A3M3A166"/>
<gene>
    <name evidence="1" type="ORF">APX70_01957</name>
</gene>
<evidence type="ECO:0000313" key="1">
    <source>
        <dbReference type="EMBL" id="RML93845.1"/>
    </source>
</evidence>
<name>A0A3M3A166_PSEYM</name>